<name>A0A6L8MUT7_STRSU</name>
<reference evidence="3 4" key="1">
    <citation type="submission" date="2019-11" db="EMBL/GenBank/DDBJ databases">
        <title>Divergent Streptococcus suis from cattle.</title>
        <authorList>
            <person name="Williamson C."/>
        </authorList>
    </citation>
    <scope>NUCLEOTIDE SEQUENCE [LARGE SCALE GENOMIC DNA]</scope>
    <source>
        <strain evidence="3 4">10-36905</strain>
    </source>
</reference>
<dbReference type="InterPro" id="IPR005149">
    <property type="entry name" value="Tscrpt_reg_PadR_N"/>
</dbReference>
<protein>
    <submittedName>
        <fullName evidence="3">PadR family transcriptional regulator</fullName>
    </submittedName>
</protein>
<evidence type="ECO:0000313" key="3">
    <source>
        <dbReference type="EMBL" id="MYN68934.1"/>
    </source>
</evidence>
<comment type="caution">
    <text evidence="3">The sequence shown here is derived from an EMBL/GenBank/DDBJ whole genome shotgun (WGS) entry which is preliminary data.</text>
</comment>
<dbReference type="Gene3D" id="6.10.140.190">
    <property type="match status" value="1"/>
</dbReference>
<accession>A0A6L8MUT7</accession>
<evidence type="ECO:0000259" key="2">
    <source>
        <dbReference type="Pfam" id="PF10400"/>
    </source>
</evidence>
<gene>
    <name evidence="3" type="ORF">GLP18_01575</name>
</gene>
<dbReference type="InterPro" id="IPR036390">
    <property type="entry name" value="WH_DNA-bd_sf"/>
</dbReference>
<dbReference type="Pfam" id="PF03551">
    <property type="entry name" value="PadR"/>
    <property type="match status" value="1"/>
</dbReference>
<dbReference type="InterPro" id="IPR018309">
    <property type="entry name" value="Tscrpt_reg_PadR_C"/>
</dbReference>
<evidence type="ECO:0000313" key="4">
    <source>
        <dbReference type="Proteomes" id="UP000483765"/>
    </source>
</evidence>
<dbReference type="PANTHER" id="PTHR43252">
    <property type="entry name" value="TRANSCRIPTIONAL REGULATOR YQJI"/>
    <property type="match status" value="1"/>
</dbReference>
<dbReference type="Gene3D" id="1.10.10.10">
    <property type="entry name" value="Winged helix-like DNA-binding domain superfamily/Winged helix DNA-binding domain"/>
    <property type="match status" value="1"/>
</dbReference>
<proteinExistence type="predicted"/>
<dbReference type="SUPFAM" id="SSF46785">
    <property type="entry name" value="Winged helix' DNA-binding domain"/>
    <property type="match status" value="1"/>
</dbReference>
<dbReference type="Pfam" id="PF10400">
    <property type="entry name" value="Vir_act_alpha_C"/>
    <property type="match status" value="1"/>
</dbReference>
<dbReference type="RefSeq" id="WP_160863670.1">
    <property type="nucleotide sequence ID" value="NZ_WNXH01000002.1"/>
</dbReference>
<sequence>MPKDRILPHIILGILETSDQRITGKQITDFVQRDLGEFWQVAHSQVYPELKRMTDEGWITCHAVPGNEKEKQYEMTDKGREVLEQWLSVPNETTPQQKDVFSLKMFFIEDRDDPRVPELLTYQIEVIEKHLKHLESRKMELFAQKDYELSHYGRYIIMTRAIERNRSQLQWLQETLQNL</sequence>
<dbReference type="EMBL" id="WNXH01000002">
    <property type="protein sequence ID" value="MYN68934.1"/>
    <property type="molecule type" value="Genomic_DNA"/>
</dbReference>
<dbReference type="PANTHER" id="PTHR43252:SF6">
    <property type="entry name" value="NEGATIVE TRANSCRIPTION REGULATOR PADR"/>
    <property type="match status" value="1"/>
</dbReference>
<evidence type="ECO:0000259" key="1">
    <source>
        <dbReference type="Pfam" id="PF03551"/>
    </source>
</evidence>
<dbReference type="InterPro" id="IPR036388">
    <property type="entry name" value="WH-like_DNA-bd_sf"/>
</dbReference>
<dbReference type="AlphaFoldDB" id="A0A6L8MUT7"/>
<dbReference type="Proteomes" id="UP000483765">
    <property type="component" value="Unassembled WGS sequence"/>
</dbReference>
<organism evidence="3 4">
    <name type="scientific">Streptococcus suis</name>
    <dbReference type="NCBI Taxonomy" id="1307"/>
    <lineage>
        <taxon>Bacteria</taxon>
        <taxon>Bacillati</taxon>
        <taxon>Bacillota</taxon>
        <taxon>Bacilli</taxon>
        <taxon>Lactobacillales</taxon>
        <taxon>Streptococcaceae</taxon>
        <taxon>Streptococcus</taxon>
    </lineage>
</organism>
<feature type="domain" description="Transcription regulator PadR N-terminal" evidence="1">
    <location>
        <begin position="11"/>
        <end position="84"/>
    </location>
</feature>
<feature type="domain" description="Transcription regulator PadR C-terminal" evidence="2">
    <location>
        <begin position="98"/>
        <end position="179"/>
    </location>
</feature>